<evidence type="ECO:0000256" key="3">
    <source>
        <dbReference type="PROSITE-ProRule" id="PRU00982"/>
    </source>
</evidence>
<evidence type="ECO:0000256" key="1">
    <source>
        <dbReference type="ARBA" id="ARBA00004906"/>
    </source>
</evidence>
<evidence type="ECO:0000259" key="5">
    <source>
        <dbReference type="PROSITE" id="PS51649"/>
    </source>
</evidence>
<evidence type="ECO:0000313" key="6">
    <source>
        <dbReference type="EMBL" id="KAK1272687.1"/>
    </source>
</evidence>
<keyword evidence="2" id="KW-0833">Ubl conjugation pathway</keyword>
<dbReference type="Pfam" id="PF03000">
    <property type="entry name" value="NPH3"/>
    <property type="match status" value="1"/>
</dbReference>
<feature type="region of interest" description="Disordered" evidence="4">
    <location>
        <begin position="472"/>
        <end position="517"/>
    </location>
</feature>
<gene>
    <name evidence="6" type="ORF">QJS04_geneDACA016473</name>
</gene>
<dbReference type="Proteomes" id="UP001179952">
    <property type="component" value="Unassembled WGS sequence"/>
</dbReference>
<keyword evidence="7" id="KW-1185">Reference proteome</keyword>
<dbReference type="InterPro" id="IPR011333">
    <property type="entry name" value="SKP1/BTB/POZ_sf"/>
</dbReference>
<feature type="region of interest" description="Disordered" evidence="4">
    <location>
        <begin position="540"/>
        <end position="570"/>
    </location>
</feature>
<comment type="caution">
    <text evidence="6">The sequence shown here is derived from an EMBL/GenBank/DDBJ whole genome shotgun (WGS) entry which is preliminary data.</text>
</comment>
<proteinExistence type="inferred from homology"/>
<reference evidence="6" key="1">
    <citation type="journal article" date="2023" name="Nat. Commun.">
        <title>Diploid and tetraploid genomes of Acorus and the evolution of monocots.</title>
        <authorList>
            <person name="Ma L."/>
            <person name="Liu K.W."/>
            <person name="Li Z."/>
            <person name="Hsiao Y.Y."/>
            <person name="Qi Y."/>
            <person name="Fu T."/>
            <person name="Tang G.D."/>
            <person name="Zhang D."/>
            <person name="Sun W.H."/>
            <person name="Liu D.K."/>
            <person name="Li Y."/>
            <person name="Chen G.Z."/>
            <person name="Liu X.D."/>
            <person name="Liao X.Y."/>
            <person name="Jiang Y.T."/>
            <person name="Yu X."/>
            <person name="Hao Y."/>
            <person name="Huang J."/>
            <person name="Zhao X.W."/>
            <person name="Ke S."/>
            <person name="Chen Y.Y."/>
            <person name="Wu W.L."/>
            <person name="Hsu J.L."/>
            <person name="Lin Y.F."/>
            <person name="Huang M.D."/>
            <person name="Li C.Y."/>
            <person name="Huang L."/>
            <person name="Wang Z.W."/>
            <person name="Zhao X."/>
            <person name="Zhong W.Y."/>
            <person name="Peng D.H."/>
            <person name="Ahmad S."/>
            <person name="Lan S."/>
            <person name="Zhang J.S."/>
            <person name="Tsai W.C."/>
            <person name="Van de Peer Y."/>
            <person name="Liu Z.J."/>
        </authorList>
    </citation>
    <scope>NUCLEOTIDE SEQUENCE</scope>
    <source>
        <strain evidence="6">SCP</strain>
    </source>
</reference>
<organism evidence="6 7">
    <name type="scientific">Acorus gramineus</name>
    <name type="common">Dwarf sweet flag</name>
    <dbReference type="NCBI Taxonomy" id="55184"/>
    <lineage>
        <taxon>Eukaryota</taxon>
        <taxon>Viridiplantae</taxon>
        <taxon>Streptophyta</taxon>
        <taxon>Embryophyta</taxon>
        <taxon>Tracheophyta</taxon>
        <taxon>Spermatophyta</taxon>
        <taxon>Magnoliopsida</taxon>
        <taxon>Liliopsida</taxon>
        <taxon>Acoraceae</taxon>
        <taxon>Acorus</taxon>
    </lineage>
</organism>
<evidence type="ECO:0000256" key="4">
    <source>
        <dbReference type="SAM" id="MobiDB-lite"/>
    </source>
</evidence>
<dbReference type="Gene3D" id="3.30.710.10">
    <property type="entry name" value="Potassium Channel Kv1.1, Chain A"/>
    <property type="match status" value="1"/>
</dbReference>
<protein>
    <submittedName>
        <fullName evidence="6">BTB/POZ domain-containing protein</fullName>
    </submittedName>
</protein>
<dbReference type="AlphaFoldDB" id="A0AAV9B8N2"/>
<sequence length="570" mass="64252">MKYMKLGSKPDTFYTEDATRSVLSDVPSDLTIHINNTKYLLHKFPLLLKCGLLQRLCPDSVDLSSPSPIELHDIPGGEEAFEVCAKFCYGITISLSAHNIVPTLCAAKFLRMTESIARGNLVPKLEAFLDACVVHGWKDSVVALHASDGVHAWSENLGIIRRCTESIIDKILTHPSKVTWSYTYTRPGYSERPHRSVPKDWWTEDISEISIDHFRSIISAVRSAKKLHPGLIGEALHVYACKNLPEPPNADRMEEEALAKHRRVLESIVSMIPGEPGSVSGRFLLRLLKEARYLEASPSTKAELVRRSGRQLDEATVGDLLFPADPSSASRPFDVDLVGEILESFMVRFRHRMGVPMGQEDREAMVKSMSRVARLIDLYLQEIASDPSVPASKIFDLVEACPEFARQEHDHLYRAIDAYLKGHPELNKADKKHLCSALDCKKLSKDARMHAIRNDRLPLRTVVQLLFIEQEESPGDPMMQTTARRDGKSTQLVKDREGQRERGEPSSSVMKVDDDKMEKHMAKVNARVVDRLERLEEKAITEEVEKKKEDMNLRNEGGSGSKVKVKTRTR</sequence>
<comment type="pathway">
    <text evidence="1">Protein modification; protein ubiquitination.</text>
</comment>
<evidence type="ECO:0000313" key="7">
    <source>
        <dbReference type="Proteomes" id="UP001179952"/>
    </source>
</evidence>
<feature type="compositionally biased region" description="Basic and acidic residues" evidence="4">
    <location>
        <begin position="540"/>
        <end position="553"/>
    </location>
</feature>
<evidence type="ECO:0000256" key="2">
    <source>
        <dbReference type="ARBA" id="ARBA00022786"/>
    </source>
</evidence>
<dbReference type="InterPro" id="IPR027356">
    <property type="entry name" value="NPH3_dom"/>
</dbReference>
<feature type="compositionally biased region" description="Basic and acidic residues" evidence="4">
    <location>
        <begin position="483"/>
        <end position="504"/>
    </location>
</feature>
<accession>A0AAV9B8N2</accession>
<dbReference type="SUPFAM" id="SSF54695">
    <property type="entry name" value="POZ domain"/>
    <property type="match status" value="1"/>
</dbReference>
<dbReference type="PROSITE" id="PS51649">
    <property type="entry name" value="NPH3"/>
    <property type="match status" value="1"/>
</dbReference>
<dbReference type="InterPro" id="IPR043454">
    <property type="entry name" value="NPH3/RPT2-like"/>
</dbReference>
<reference evidence="6" key="2">
    <citation type="submission" date="2023-06" db="EMBL/GenBank/DDBJ databases">
        <authorList>
            <person name="Ma L."/>
            <person name="Liu K.-W."/>
            <person name="Li Z."/>
            <person name="Hsiao Y.-Y."/>
            <person name="Qi Y."/>
            <person name="Fu T."/>
            <person name="Tang G."/>
            <person name="Zhang D."/>
            <person name="Sun W.-H."/>
            <person name="Liu D.-K."/>
            <person name="Li Y."/>
            <person name="Chen G.-Z."/>
            <person name="Liu X.-D."/>
            <person name="Liao X.-Y."/>
            <person name="Jiang Y.-T."/>
            <person name="Yu X."/>
            <person name="Hao Y."/>
            <person name="Huang J."/>
            <person name="Zhao X.-W."/>
            <person name="Ke S."/>
            <person name="Chen Y.-Y."/>
            <person name="Wu W.-L."/>
            <person name="Hsu J.-L."/>
            <person name="Lin Y.-F."/>
            <person name="Huang M.-D."/>
            <person name="Li C.-Y."/>
            <person name="Huang L."/>
            <person name="Wang Z.-W."/>
            <person name="Zhao X."/>
            <person name="Zhong W.-Y."/>
            <person name="Peng D.-H."/>
            <person name="Ahmad S."/>
            <person name="Lan S."/>
            <person name="Zhang J.-S."/>
            <person name="Tsai W.-C."/>
            <person name="Van De Peer Y."/>
            <person name="Liu Z.-J."/>
        </authorList>
    </citation>
    <scope>NUCLEOTIDE SEQUENCE</scope>
    <source>
        <strain evidence="6">SCP</strain>
        <tissue evidence="6">Leaves</tissue>
    </source>
</reference>
<feature type="domain" description="NPH3" evidence="5">
    <location>
        <begin position="200"/>
        <end position="472"/>
    </location>
</feature>
<dbReference type="EMBL" id="JAUJYN010000004">
    <property type="protein sequence ID" value="KAK1272687.1"/>
    <property type="molecule type" value="Genomic_DNA"/>
</dbReference>
<dbReference type="PANTHER" id="PTHR32370">
    <property type="entry name" value="OS12G0117600 PROTEIN"/>
    <property type="match status" value="1"/>
</dbReference>
<comment type="similarity">
    <text evidence="3">Belongs to the NPH3 family.</text>
</comment>
<name>A0AAV9B8N2_ACOGR</name>